<evidence type="ECO:0000256" key="1">
    <source>
        <dbReference type="ARBA" id="ARBA00001947"/>
    </source>
</evidence>
<dbReference type="GO" id="GO:0046872">
    <property type="term" value="F:metal ion binding"/>
    <property type="evidence" value="ECO:0007669"/>
    <property type="project" value="UniProtKB-KW"/>
</dbReference>
<dbReference type="EMBL" id="QIBX01000019">
    <property type="protein sequence ID" value="RNL38232.1"/>
    <property type="molecule type" value="Genomic_DNA"/>
</dbReference>
<dbReference type="Proteomes" id="UP000786989">
    <property type="component" value="Unassembled WGS sequence"/>
</dbReference>
<dbReference type="AlphaFoldDB" id="A0A3N0ATK8"/>
<evidence type="ECO:0000313" key="6">
    <source>
        <dbReference type="EMBL" id="HJF66059.1"/>
    </source>
</evidence>
<protein>
    <submittedName>
        <fullName evidence="6">M14 family metallopeptidase</fullName>
    </submittedName>
    <submittedName>
        <fullName evidence="7">Succinylglutamate desuccinylase</fullName>
    </submittedName>
</protein>
<organism evidence="7 8">
    <name type="scientific">Slackia equolifaciens</name>
    <dbReference type="NCBI Taxonomy" id="498718"/>
    <lineage>
        <taxon>Bacteria</taxon>
        <taxon>Bacillati</taxon>
        <taxon>Actinomycetota</taxon>
        <taxon>Coriobacteriia</taxon>
        <taxon>Eggerthellales</taxon>
        <taxon>Eggerthellaceae</taxon>
        <taxon>Slackia</taxon>
    </lineage>
</organism>
<dbReference type="InterPro" id="IPR053138">
    <property type="entry name" value="N-alpha-Ac-DABA_deacetylase"/>
</dbReference>
<dbReference type="Pfam" id="PF24827">
    <property type="entry name" value="AstE_AspA_cat"/>
    <property type="match status" value="1"/>
</dbReference>
<keyword evidence="3" id="KW-0378">Hydrolase</keyword>
<dbReference type="OrthoDB" id="9782876at2"/>
<reference evidence="7" key="2">
    <citation type="journal article" date="2019" name="Microbiol. Resour. Announc.">
        <title>Draft Genome Sequences of Type Strains of Gordonibacter faecihominis, Paraeggerthella hongkongensis, Parvibacter caecicola,Slackia equolifaciens, Slackia faecicanis, and Slackia isoflavoniconvertens.</title>
        <authorList>
            <person name="Danylec N."/>
            <person name="Stoll D.A."/>
            <person name="Dotsch A."/>
            <person name="Huch M."/>
        </authorList>
    </citation>
    <scope>NUCLEOTIDE SEQUENCE</scope>
    <source>
        <strain evidence="7">DSM 24851</strain>
    </source>
</reference>
<name>A0A3N0ATK8_9ACTN</name>
<dbReference type="RefSeq" id="WP_123209490.1">
    <property type="nucleotide sequence ID" value="NZ_JBHTHO010000016.1"/>
</dbReference>
<keyword evidence="4" id="KW-0862">Zinc</keyword>
<dbReference type="Gene3D" id="3.40.630.10">
    <property type="entry name" value="Zn peptidases"/>
    <property type="match status" value="1"/>
</dbReference>
<dbReference type="InterPro" id="IPR055438">
    <property type="entry name" value="AstE_AspA_cat"/>
</dbReference>
<reference evidence="6" key="4">
    <citation type="submission" date="2021-09" db="EMBL/GenBank/DDBJ databases">
        <authorList>
            <person name="Gilroy R."/>
        </authorList>
    </citation>
    <scope>NUCLEOTIDE SEQUENCE</scope>
    <source>
        <strain evidence="6">ChiGjej6B6-11269</strain>
    </source>
</reference>
<dbReference type="EMBL" id="DYWI01000157">
    <property type="protein sequence ID" value="HJF66059.1"/>
    <property type="molecule type" value="Genomic_DNA"/>
</dbReference>
<dbReference type="GO" id="GO:0016788">
    <property type="term" value="F:hydrolase activity, acting on ester bonds"/>
    <property type="evidence" value="ECO:0007669"/>
    <property type="project" value="InterPro"/>
</dbReference>
<keyword evidence="8" id="KW-1185">Reference proteome</keyword>
<reference evidence="6" key="3">
    <citation type="journal article" date="2021" name="PeerJ">
        <title>Extensive microbial diversity within the chicken gut microbiome revealed by metagenomics and culture.</title>
        <authorList>
            <person name="Gilroy R."/>
            <person name="Ravi A."/>
            <person name="Getino M."/>
            <person name="Pursley I."/>
            <person name="Horton D.L."/>
            <person name="Alikhan N.F."/>
            <person name="Baker D."/>
            <person name="Gharbi K."/>
            <person name="Hall N."/>
            <person name="Watson M."/>
            <person name="Adriaenssens E.M."/>
            <person name="Foster-Nyarko E."/>
            <person name="Jarju S."/>
            <person name="Secka A."/>
            <person name="Antonio M."/>
            <person name="Oren A."/>
            <person name="Chaudhuri R.R."/>
            <person name="La Ragione R."/>
            <person name="Hildebrand F."/>
            <person name="Pallen M.J."/>
        </authorList>
    </citation>
    <scope>NUCLEOTIDE SEQUENCE</scope>
    <source>
        <strain evidence="6">ChiGjej6B6-11269</strain>
    </source>
</reference>
<evidence type="ECO:0000259" key="5">
    <source>
        <dbReference type="Pfam" id="PF24827"/>
    </source>
</evidence>
<dbReference type="Proteomes" id="UP000269591">
    <property type="component" value="Unassembled WGS sequence"/>
</dbReference>
<keyword evidence="2" id="KW-0479">Metal-binding</keyword>
<comment type="caution">
    <text evidence="7">The sequence shown here is derived from an EMBL/GenBank/DDBJ whole genome shotgun (WGS) entry which is preliminary data.</text>
</comment>
<dbReference type="PANTHER" id="PTHR37326">
    <property type="entry name" value="BLL3975 PROTEIN"/>
    <property type="match status" value="1"/>
</dbReference>
<gene>
    <name evidence="7" type="ORF">DMP06_09450</name>
    <name evidence="6" type="ORF">K8U77_08120</name>
</gene>
<feature type="domain" description="Succinylglutamate desuccinylase/Aspartoacylase catalytic" evidence="5">
    <location>
        <begin position="29"/>
        <end position="215"/>
    </location>
</feature>
<evidence type="ECO:0000313" key="8">
    <source>
        <dbReference type="Proteomes" id="UP000269591"/>
    </source>
</evidence>
<reference evidence="8" key="1">
    <citation type="submission" date="2018-05" db="EMBL/GenBank/DDBJ databases">
        <title>Genome Sequencing of selected type strains of the family Eggerthellaceae.</title>
        <authorList>
            <person name="Danylec N."/>
            <person name="Stoll D.A."/>
            <person name="Doetsch A."/>
            <person name="Huch M."/>
        </authorList>
    </citation>
    <scope>NUCLEOTIDE SEQUENCE [LARGE SCALE GENOMIC DNA]</scope>
    <source>
        <strain evidence="8">DSM 24851</strain>
    </source>
</reference>
<sequence>MIETVFSAELPVGEHLLIQKNRIVGTGGPGPRIAIVTGVHGDELEGQYVAFELARRLKSALHLLSGTVDIYPAVNPLGINSIQRGMPLFDLDLNRTFPGNGNGPMAETMTAAVMDDIRGADVCVDIHASNIFLREMPQVRINELSADQLVPLAPLLNVDFVWVHASATVLESTLAYSLNSAGTPTLVVEAGVGMRITEEYGRRLTDGILRLAAHLGAWKGDFYSAPEPIVSHDGEVSYLNAEHAGIFLPRAKHATVLHEGEVVGIIADPLSGDVVEEVRSPRAGLLFTLRAYPIVYPGSLLARILGDIQ</sequence>
<evidence type="ECO:0000256" key="3">
    <source>
        <dbReference type="ARBA" id="ARBA00022801"/>
    </source>
</evidence>
<evidence type="ECO:0000256" key="2">
    <source>
        <dbReference type="ARBA" id="ARBA00022723"/>
    </source>
</evidence>
<dbReference type="CDD" id="cd06253">
    <property type="entry name" value="M14_ASTE_ASPA-like"/>
    <property type="match status" value="1"/>
</dbReference>
<accession>A0A3N0ATK8</accession>
<dbReference type="PANTHER" id="PTHR37326:SF1">
    <property type="entry name" value="BLL3975 PROTEIN"/>
    <property type="match status" value="1"/>
</dbReference>
<comment type="cofactor">
    <cofactor evidence="1">
        <name>Zn(2+)</name>
        <dbReference type="ChEBI" id="CHEBI:29105"/>
    </cofactor>
</comment>
<evidence type="ECO:0000313" key="7">
    <source>
        <dbReference type="EMBL" id="RNL38232.1"/>
    </source>
</evidence>
<proteinExistence type="predicted"/>
<dbReference type="SUPFAM" id="SSF53187">
    <property type="entry name" value="Zn-dependent exopeptidases"/>
    <property type="match status" value="1"/>
</dbReference>
<evidence type="ECO:0000256" key="4">
    <source>
        <dbReference type="ARBA" id="ARBA00022833"/>
    </source>
</evidence>